<comment type="similarity">
    <text evidence="1">Belongs to the sigma-70 factor family. ECF subfamily.</text>
</comment>
<keyword evidence="5" id="KW-0472">Membrane</keyword>
<dbReference type="InterPro" id="IPR013325">
    <property type="entry name" value="RNA_pol_sigma_r2"/>
</dbReference>
<comment type="caution">
    <text evidence="8">The sequence shown here is derived from an EMBL/GenBank/DDBJ whole genome shotgun (WGS) entry which is preliminary data.</text>
</comment>
<keyword evidence="9" id="KW-1185">Reference proteome</keyword>
<dbReference type="Pfam" id="PF04542">
    <property type="entry name" value="Sigma70_r2"/>
    <property type="match status" value="1"/>
</dbReference>
<evidence type="ECO:0000313" key="9">
    <source>
        <dbReference type="Proteomes" id="UP001172083"/>
    </source>
</evidence>
<reference evidence="8" key="1">
    <citation type="submission" date="2023-06" db="EMBL/GenBank/DDBJ databases">
        <title>Genomic of Agaribacillus aureum.</title>
        <authorList>
            <person name="Wang G."/>
        </authorList>
    </citation>
    <scope>NUCLEOTIDE SEQUENCE</scope>
    <source>
        <strain evidence="8">BMA12</strain>
    </source>
</reference>
<accession>A0ABT8L1U0</accession>
<dbReference type="InterPro" id="IPR036388">
    <property type="entry name" value="WH-like_DNA-bd_sf"/>
</dbReference>
<dbReference type="InterPro" id="IPR007627">
    <property type="entry name" value="RNA_pol_sigma70_r2"/>
</dbReference>
<dbReference type="NCBIfam" id="TIGR02937">
    <property type="entry name" value="sigma70-ECF"/>
    <property type="match status" value="1"/>
</dbReference>
<feature type="domain" description="RNA polymerase sigma-70 region 2" evidence="6">
    <location>
        <begin position="54"/>
        <end position="116"/>
    </location>
</feature>
<dbReference type="InterPro" id="IPR039425">
    <property type="entry name" value="RNA_pol_sigma-70-like"/>
</dbReference>
<keyword evidence="2" id="KW-0805">Transcription regulation</keyword>
<keyword evidence="3" id="KW-0731">Sigma factor</keyword>
<dbReference type="CDD" id="cd06171">
    <property type="entry name" value="Sigma70_r4"/>
    <property type="match status" value="1"/>
</dbReference>
<dbReference type="Gene3D" id="1.10.1740.10">
    <property type="match status" value="1"/>
</dbReference>
<feature type="domain" description="RNA polymerase sigma factor 70 region 4 type 2" evidence="7">
    <location>
        <begin position="159"/>
        <end position="191"/>
    </location>
</feature>
<evidence type="ECO:0000259" key="7">
    <source>
        <dbReference type="Pfam" id="PF08281"/>
    </source>
</evidence>
<dbReference type="Pfam" id="PF08281">
    <property type="entry name" value="Sigma70_r4_2"/>
    <property type="match status" value="1"/>
</dbReference>
<evidence type="ECO:0000259" key="6">
    <source>
        <dbReference type="Pfam" id="PF04542"/>
    </source>
</evidence>
<dbReference type="Gene3D" id="1.10.10.10">
    <property type="entry name" value="Winged helix-like DNA-binding domain superfamily/Winged helix DNA-binding domain"/>
    <property type="match status" value="1"/>
</dbReference>
<dbReference type="Proteomes" id="UP001172083">
    <property type="component" value="Unassembled WGS sequence"/>
</dbReference>
<keyword evidence="5" id="KW-1133">Transmembrane helix</keyword>
<sequence>MKTIGSKISPIRSTDVVSIERKYGKKNSYNWAELTDVEIWQAYKQGSKEAFIYIYKTYHQPLYNFGMQFCFNHEMVRDCIQETFFYLQKKSKDLSDVRSIKYYLYKILRRKLIAGIEEEKKYRPARESEDKRFEITISPELKLIDSQLDEERKSNLKIALNKLPERQREAILLFYYEGLTHDEVAQIMGLKADKYSRKLIYRGISTLRRLLISFILMIFGAQIISKF</sequence>
<gene>
    <name evidence="8" type="ORF">QQ020_01960</name>
</gene>
<evidence type="ECO:0000256" key="5">
    <source>
        <dbReference type="SAM" id="Phobius"/>
    </source>
</evidence>
<protein>
    <submittedName>
        <fullName evidence="8">Sigma-70 family RNA polymerase sigma factor</fullName>
    </submittedName>
</protein>
<dbReference type="PANTHER" id="PTHR43133">
    <property type="entry name" value="RNA POLYMERASE ECF-TYPE SIGMA FACTO"/>
    <property type="match status" value="1"/>
</dbReference>
<dbReference type="InterPro" id="IPR013324">
    <property type="entry name" value="RNA_pol_sigma_r3/r4-like"/>
</dbReference>
<feature type="transmembrane region" description="Helical" evidence="5">
    <location>
        <begin position="207"/>
        <end position="225"/>
    </location>
</feature>
<evidence type="ECO:0000256" key="4">
    <source>
        <dbReference type="ARBA" id="ARBA00023163"/>
    </source>
</evidence>
<dbReference type="SUPFAM" id="SSF88659">
    <property type="entry name" value="Sigma3 and sigma4 domains of RNA polymerase sigma factors"/>
    <property type="match status" value="1"/>
</dbReference>
<dbReference type="InterPro" id="IPR014284">
    <property type="entry name" value="RNA_pol_sigma-70_dom"/>
</dbReference>
<evidence type="ECO:0000256" key="2">
    <source>
        <dbReference type="ARBA" id="ARBA00023015"/>
    </source>
</evidence>
<dbReference type="RefSeq" id="WP_346756126.1">
    <property type="nucleotide sequence ID" value="NZ_JAUJEB010000001.1"/>
</dbReference>
<evidence type="ECO:0000256" key="3">
    <source>
        <dbReference type="ARBA" id="ARBA00023082"/>
    </source>
</evidence>
<name>A0ABT8L1U0_9BACT</name>
<dbReference type="InterPro" id="IPR013249">
    <property type="entry name" value="RNA_pol_sigma70_r4_t2"/>
</dbReference>
<evidence type="ECO:0000256" key="1">
    <source>
        <dbReference type="ARBA" id="ARBA00010641"/>
    </source>
</evidence>
<evidence type="ECO:0000313" key="8">
    <source>
        <dbReference type="EMBL" id="MDN5210785.1"/>
    </source>
</evidence>
<dbReference type="SUPFAM" id="SSF88946">
    <property type="entry name" value="Sigma2 domain of RNA polymerase sigma factors"/>
    <property type="match status" value="1"/>
</dbReference>
<keyword evidence="5" id="KW-0812">Transmembrane</keyword>
<dbReference type="EMBL" id="JAUJEB010000001">
    <property type="protein sequence ID" value="MDN5210785.1"/>
    <property type="molecule type" value="Genomic_DNA"/>
</dbReference>
<keyword evidence="4" id="KW-0804">Transcription</keyword>
<organism evidence="8 9">
    <name type="scientific">Agaribacillus aureus</name>
    <dbReference type="NCBI Taxonomy" id="3051825"/>
    <lineage>
        <taxon>Bacteria</taxon>
        <taxon>Pseudomonadati</taxon>
        <taxon>Bacteroidota</taxon>
        <taxon>Cytophagia</taxon>
        <taxon>Cytophagales</taxon>
        <taxon>Splendidivirgaceae</taxon>
        <taxon>Agaribacillus</taxon>
    </lineage>
</organism>
<proteinExistence type="inferred from homology"/>
<dbReference type="PANTHER" id="PTHR43133:SF46">
    <property type="entry name" value="RNA POLYMERASE SIGMA-70 FACTOR ECF SUBFAMILY"/>
    <property type="match status" value="1"/>
</dbReference>